<dbReference type="Gene3D" id="3.20.20.190">
    <property type="entry name" value="Phosphatidylinositol (PI) phosphodiesterase"/>
    <property type="match status" value="1"/>
</dbReference>
<accession>A0A382G0U8</accession>
<feature type="domain" description="GP-PDE" evidence="1">
    <location>
        <begin position="1"/>
        <end position="153"/>
    </location>
</feature>
<dbReference type="InterPro" id="IPR017946">
    <property type="entry name" value="PLC-like_Pdiesterase_TIM-brl"/>
</dbReference>
<protein>
    <recommendedName>
        <fullName evidence="1">GP-PDE domain-containing protein</fullName>
    </recommendedName>
</protein>
<organism evidence="2">
    <name type="scientific">marine metagenome</name>
    <dbReference type="NCBI Taxonomy" id="408172"/>
    <lineage>
        <taxon>unclassified sequences</taxon>
        <taxon>metagenomes</taxon>
        <taxon>ecological metagenomes</taxon>
    </lineage>
</organism>
<dbReference type="PANTHER" id="PTHR46211">
    <property type="entry name" value="GLYCEROPHOSPHORYL DIESTER PHOSPHODIESTERASE"/>
    <property type="match status" value="1"/>
</dbReference>
<dbReference type="InterPro" id="IPR030395">
    <property type="entry name" value="GP_PDE_dom"/>
</dbReference>
<sequence>MIVAHRGASDDAPENTLEAFRLAWSQNADAIEGDFRLTKDEQIVCIHDEDASRTCGEKLVVAESTYAELSKLDASAYFKGDLAPQSIPLLSDIFKTIPNNKGIYIEIKCGPEIVPTLINWIVNSNLRKEQISIIAFDNQVIKAFKSIAPHIKA</sequence>
<name>A0A382G0U8_9ZZZZ</name>
<gene>
    <name evidence="2" type="ORF">METZ01_LOCUS220675</name>
</gene>
<evidence type="ECO:0000313" key="2">
    <source>
        <dbReference type="EMBL" id="SVB67821.1"/>
    </source>
</evidence>
<dbReference type="GO" id="GO:0008081">
    <property type="term" value="F:phosphoric diester hydrolase activity"/>
    <property type="evidence" value="ECO:0007669"/>
    <property type="project" value="InterPro"/>
</dbReference>
<dbReference type="GO" id="GO:0006629">
    <property type="term" value="P:lipid metabolic process"/>
    <property type="evidence" value="ECO:0007669"/>
    <property type="project" value="InterPro"/>
</dbReference>
<feature type="non-terminal residue" evidence="2">
    <location>
        <position position="153"/>
    </location>
</feature>
<dbReference type="Pfam" id="PF03009">
    <property type="entry name" value="GDPD"/>
    <property type="match status" value="1"/>
</dbReference>
<proteinExistence type="predicted"/>
<evidence type="ECO:0000259" key="1">
    <source>
        <dbReference type="PROSITE" id="PS51704"/>
    </source>
</evidence>
<dbReference type="PANTHER" id="PTHR46211:SF1">
    <property type="entry name" value="GLYCEROPHOSPHODIESTER PHOSPHODIESTERASE, CYTOPLASMIC"/>
    <property type="match status" value="1"/>
</dbReference>
<dbReference type="EMBL" id="UINC01052463">
    <property type="protein sequence ID" value="SVB67821.1"/>
    <property type="molecule type" value="Genomic_DNA"/>
</dbReference>
<dbReference type="SUPFAM" id="SSF51695">
    <property type="entry name" value="PLC-like phosphodiesterases"/>
    <property type="match status" value="1"/>
</dbReference>
<dbReference type="PROSITE" id="PS51704">
    <property type="entry name" value="GP_PDE"/>
    <property type="match status" value="1"/>
</dbReference>
<reference evidence="2" key="1">
    <citation type="submission" date="2018-05" db="EMBL/GenBank/DDBJ databases">
        <authorList>
            <person name="Lanie J.A."/>
            <person name="Ng W.-L."/>
            <person name="Kazmierczak K.M."/>
            <person name="Andrzejewski T.M."/>
            <person name="Davidsen T.M."/>
            <person name="Wayne K.J."/>
            <person name="Tettelin H."/>
            <person name="Glass J.I."/>
            <person name="Rusch D."/>
            <person name="Podicherti R."/>
            <person name="Tsui H.-C.T."/>
            <person name="Winkler M.E."/>
        </authorList>
    </citation>
    <scope>NUCLEOTIDE SEQUENCE</scope>
</reference>
<dbReference type="AlphaFoldDB" id="A0A382G0U8"/>